<dbReference type="Pfam" id="PF13855">
    <property type="entry name" value="LRR_8"/>
    <property type="match status" value="1"/>
</dbReference>
<evidence type="ECO:0000256" key="9">
    <source>
        <dbReference type="ARBA" id="ARBA00022737"/>
    </source>
</evidence>
<keyword evidence="13 14" id="KW-1035">Host cytoplasm</keyword>
<dbReference type="InterPro" id="IPR051071">
    <property type="entry name" value="LRR-bact_E3_ubiq_ligases"/>
</dbReference>
<evidence type="ECO:0000256" key="12">
    <source>
        <dbReference type="ARBA" id="ARBA00023026"/>
    </source>
</evidence>
<comment type="catalytic activity">
    <reaction evidence="1">
        <text>S-ubiquitinyl-[E2 ubiquitin-conjugating enzyme]-L-cysteine + [acceptor protein]-L-lysine = [E2 ubiquitin-conjugating enzyme]-L-cysteine + N(6)-ubiquitinyl-[acceptor protein]-L-lysine.</text>
        <dbReference type="EC" id="2.3.2.27"/>
    </reaction>
</comment>
<dbReference type="SUPFAM" id="SSF52058">
    <property type="entry name" value="L domain-like"/>
    <property type="match status" value="1"/>
</dbReference>
<dbReference type="EMBL" id="UIDD01000007">
    <property type="protein sequence ID" value="SUQ63329.1"/>
    <property type="molecule type" value="Genomic_DNA"/>
</dbReference>
<dbReference type="InterPro" id="IPR003591">
    <property type="entry name" value="Leu-rich_rpt_typical-subtyp"/>
</dbReference>
<dbReference type="GO" id="GO:0005576">
    <property type="term" value="C:extracellular region"/>
    <property type="evidence" value="ECO:0007669"/>
    <property type="project" value="UniProtKB-SubCell"/>
</dbReference>
<keyword evidence="7" id="KW-0433">Leucine-rich repeat</keyword>
<gene>
    <name evidence="16" type="primary">shoc2</name>
    <name evidence="16" type="ORF">CCOS864_02779</name>
</gene>
<dbReference type="Pfam" id="PF20178">
    <property type="entry name" value="ToxA_N"/>
    <property type="match status" value="1"/>
</dbReference>
<dbReference type="InterPro" id="IPR032675">
    <property type="entry name" value="LRR_dom_sf"/>
</dbReference>
<evidence type="ECO:0000259" key="15">
    <source>
        <dbReference type="PROSITE" id="PS52053"/>
    </source>
</evidence>
<protein>
    <recommendedName>
        <fullName evidence="5">RING-type E3 ubiquitin transferase</fullName>
        <ecNumber evidence="5">2.3.2.27</ecNumber>
    </recommendedName>
</protein>
<feature type="domain" description="NEL" evidence="15">
    <location>
        <begin position="1347"/>
        <end position="1638"/>
    </location>
</feature>
<dbReference type="GO" id="GO:0061630">
    <property type="term" value="F:ubiquitin protein ligase activity"/>
    <property type="evidence" value="ECO:0007669"/>
    <property type="project" value="UniProtKB-EC"/>
</dbReference>
<evidence type="ECO:0000256" key="8">
    <source>
        <dbReference type="ARBA" id="ARBA00022679"/>
    </source>
</evidence>
<evidence type="ECO:0000256" key="14">
    <source>
        <dbReference type="PROSITE-ProRule" id="PRU01398"/>
    </source>
</evidence>
<keyword evidence="8 14" id="KW-0808">Transferase</keyword>
<evidence type="ECO:0000256" key="11">
    <source>
        <dbReference type="ARBA" id="ARBA00022843"/>
    </source>
</evidence>
<dbReference type="SMART" id="SM00369">
    <property type="entry name" value="LRR_TYP"/>
    <property type="match status" value="3"/>
</dbReference>
<evidence type="ECO:0000313" key="16">
    <source>
        <dbReference type="EMBL" id="SUQ63329.1"/>
    </source>
</evidence>
<keyword evidence="17" id="KW-1185">Reference proteome</keyword>
<evidence type="ECO:0000256" key="4">
    <source>
        <dbReference type="ARBA" id="ARBA00009868"/>
    </source>
</evidence>
<comment type="PTM">
    <text evidence="14">Ubiquitinated in the presence of host E1 ubiquitin-activating enzyme, E2 ubiquitin-conjugating enzyme and ubiquitin.</text>
</comment>
<dbReference type="Gene3D" id="3.80.10.10">
    <property type="entry name" value="Ribonuclease Inhibitor"/>
    <property type="match status" value="2"/>
</dbReference>
<evidence type="ECO:0000256" key="5">
    <source>
        <dbReference type="ARBA" id="ARBA00012483"/>
    </source>
</evidence>
<evidence type="ECO:0000256" key="10">
    <source>
        <dbReference type="ARBA" id="ARBA00022786"/>
    </source>
</evidence>
<evidence type="ECO:0000256" key="2">
    <source>
        <dbReference type="ARBA" id="ARBA00004192"/>
    </source>
</evidence>
<dbReference type="EC" id="2.3.2.27" evidence="5"/>
<dbReference type="Proteomes" id="UP000255177">
    <property type="component" value="Unassembled WGS sequence"/>
</dbReference>
<keyword evidence="12" id="KW-0843">Virulence</keyword>
<evidence type="ECO:0000256" key="6">
    <source>
        <dbReference type="ARBA" id="ARBA00022525"/>
    </source>
</evidence>
<keyword evidence="10 14" id="KW-0833">Ubl conjugation pathway</keyword>
<dbReference type="PANTHER" id="PTHR47114">
    <property type="match status" value="1"/>
</dbReference>
<evidence type="ECO:0000313" key="17">
    <source>
        <dbReference type="Proteomes" id="UP000255177"/>
    </source>
</evidence>
<evidence type="ECO:0000256" key="1">
    <source>
        <dbReference type="ARBA" id="ARBA00000900"/>
    </source>
</evidence>
<comment type="similarity">
    <text evidence="4 14">Belongs to the LRR-containing bacterial E3 ligase family.</text>
</comment>
<evidence type="ECO:0000256" key="13">
    <source>
        <dbReference type="ARBA" id="ARBA00023200"/>
    </source>
</evidence>
<keyword evidence="11 14" id="KW-0832">Ubl conjugation</keyword>
<evidence type="ECO:0000256" key="3">
    <source>
        <dbReference type="ARBA" id="ARBA00004613"/>
    </source>
</evidence>
<dbReference type="RefSeq" id="WP_115086877.1">
    <property type="nucleotide sequence ID" value="NZ_CBCSFG010000008.1"/>
</dbReference>
<feature type="active site" description="Glycyl thioester intermediate" evidence="14">
    <location>
        <position position="1434"/>
    </location>
</feature>
<dbReference type="GO" id="GO:0030430">
    <property type="term" value="C:host cell cytoplasm"/>
    <property type="evidence" value="ECO:0007669"/>
    <property type="project" value="UniProtKB-SubCell"/>
</dbReference>
<dbReference type="Gene3D" id="1.20.58.360">
    <property type="entry name" value="Shigella T3SS effector IpaH defines"/>
    <property type="match status" value="1"/>
</dbReference>
<dbReference type="Pfam" id="PF14496">
    <property type="entry name" value="NEL"/>
    <property type="match status" value="1"/>
</dbReference>
<organism evidence="16 17">
    <name type="scientific">Pseudomonas wadenswilerensis</name>
    <dbReference type="NCBI Taxonomy" id="1785161"/>
    <lineage>
        <taxon>Bacteria</taxon>
        <taxon>Pseudomonadati</taxon>
        <taxon>Pseudomonadota</taxon>
        <taxon>Gammaproteobacteria</taxon>
        <taxon>Pseudomonadales</taxon>
        <taxon>Pseudomonadaceae</taxon>
        <taxon>Pseudomonas</taxon>
    </lineage>
</organism>
<dbReference type="PROSITE" id="PS51450">
    <property type="entry name" value="LRR"/>
    <property type="match status" value="2"/>
</dbReference>
<comment type="subcellular location">
    <subcellularLocation>
        <location evidence="2">Host cytoplasm</location>
    </subcellularLocation>
    <subcellularLocation>
        <location evidence="3">Secreted</location>
    </subcellularLocation>
</comment>
<dbReference type="Gene3D" id="1.20.1270.130">
    <property type="entry name" value="Shigella T3SS effector IpaH domain"/>
    <property type="match status" value="1"/>
</dbReference>
<evidence type="ECO:0000256" key="7">
    <source>
        <dbReference type="ARBA" id="ARBA00022614"/>
    </source>
</evidence>
<keyword evidence="9" id="KW-0677">Repeat</keyword>
<accession>A0A380SZB4</accession>
<sequence>MTTPPPVSVPGLHGPFILQRLPAWIRHARPENFDQMGAHLLPEQHGRDQGDWFASASEVEKKLLADYQVRSRRSGQRLARELKDFKGIGAFCEPLLKARLKADLGVEPDIDNDEFVRIERESVLLGSMLKTVPRRQRLMQAALQNFAADSEFEDGTALAPKDAFFLERVPGSEQGYPRFRYRYSQKLDIEPQAFARLCHDLDLGGQYQRHLGEVFEHPRSSTRRRSLAIELNKDLLRVRLQVAFLKQQISEQARAVLLELVQDGRAPRWGGKPVRCSQLSMFGVPLSEVLVIGPERDDNGVEPVLLYLPGAPDAPLKEYPSVRAARDDLKVRLRQPAYQALLRSYVPHSSQEHVLSRLQDTLYHLVNDGDGLYWRRPNPGANLHVRETFIDQELFGYLQDRHVQKIKDDARALAVPSADVDDQAWRARLAYWESIGFNLLNAAAFFVPSLGAVMAAVAAAQLIGEVVEGAHAWEAGDLDEAWAHLKSVGLNIAVVAGLGVAGRALEPVAASETINGLVKVRLPDGQQRLWQPALDDYAREVNLQGIEPDANGHYLADGKRYIRLGSDTFEVAQAGDGQWQVLHPSDPTAYRPLLDHNSDGAWLAHGEQPLAWSRLQLLRRSGHATEGLTDTELLQAGEISGIDDNTLRAVHAGQRALPPLLADTLQRLRLDRQLDTWIGKLRSGSPGGIGRGFSAVLATELPGWLNLPIEVFRGAGLSGDSAIYGLDRWPDTETFKVLMSELHDNRLPEVILQRLDEPAIKRLVGVHVPRSERLQVLRDALATRAEQRRVAIFDSIYATPGEQASAEVRLLQRSFPALALQAAEELVGHATPAEREQMRQVLARVPLRLAEEARLYQRQVRLNRAMEGMFEPRLASLDSDRLMVGLLEHLPGWSGQVRLQVHEGSADGQLLMAAGEPDATLKTLLRKDGRYSAYDAEGNELTVNDDMAGALLKTLPDSERQALGLQLYQPMRLRTQLTALASGDRLRAAKLIGQQPVRPWLRTPMRLADGRIGYPLSGRGAADRRFDSGLLNQLRSLYPILEPEQAERFLEELGLTDAERLAALERRRSEYSQLTDALNQWVERGQYTDAGNDRIEVVDERVLRQVAEKIRKAWRRETASVRAGDGRFIGYRLDLSNLRLGALPTLTADFSHVADVRLSGMNLQSVPSGFLQVFTRLRWLNLSNNRLTGLADALAELQGLTKLELQRNRLVMNEAMSAVLSRLPGLKLLYLNDNPLGQPPAVATMPELINLSLKNTAISTWPVGVFELENLAVLDLRDNRIIHIPDTVFEPAGQAQRVERINGITSLHGNPLDAGSLERLEAYRQRTGVTLGVLPTVRGAHLQAPASTAQASARWLEGADASRAAQIRDYWQALSEDPASGEFFRLLNDLGESTDFTQAYRALCERVWRMLKAASDSTRLREELFEFVAHPNTCSDGVILVFSQLEVLVLVQEAYEAGTAVGTEYALIDLARGLGRLDSVERIALRDIAARRAARIRVDEVEVRLFYRIKLAQRLGLPGQPQTMRFANMANVTAAQLDSAAAEVLAAETPEAMKSAIASRDFWITFLKSRYGERFDEVNKPFFARLEALEADKGSMRDQVYRTRVETIQQRRGADEQRLIETLTTQIWNSIPDQVTRL</sequence>
<name>A0A380SZB4_9PSED</name>
<dbReference type="PROSITE" id="PS52053">
    <property type="entry name" value="NEL"/>
    <property type="match status" value="1"/>
</dbReference>
<dbReference type="GO" id="GO:0016567">
    <property type="term" value="P:protein ubiquitination"/>
    <property type="evidence" value="ECO:0007669"/>
    <property type="project" value="InterPro"/>
</dbReference>
<keyword evidence="6 14" id="KW-0964">Secreted</keyword>
<proteinExistence type="inferred from homology"/>
<dbReference type="InterPro" id="IPR029487">
    <property type="entry name" value="NEL_dom"/>
</dbReference>
<dbReference type="InterPro" id="IPR046673">
    <property type="entry name" value="ToxA_N"/>
</dbReference>
<reference evidence="17" key="1">
    <citation type="submission" date="2018-07" db="EMBL/GenBank/DDBJ databases">
        <authorList>
            <person name="Blom J."/>
        </authorList>
    </citation>
    <scope>NUCLEOTIDE SEQUENCE [LARGE SCALE GENOMIC DNA]</scope>
    <source>
        <strain evidence="17">CCOS 864</strain>
    </source>
</reference>
<dbReference type="InterPro" id="IPR001611">
    <property type="entry name" value="Leu-rich_rpt"/>
</dbReference>
<dbReference type="PANTHER" id="PTHR47114:SF2">
    <property type="entry name" value="OLIGODENDROCYTE-MYELIN GLYCOPROTEIN"/>
    <property type="match status" value="1"/>
</dbReference>